<evidence type="ECO:0000313" key="2">
    <source>
        <dbReference type="EMBL" id="UPL21014.1"/>
    </source>
</evidence>
<dbReference type="PROSITE" id="PS50943">
    <property type="entry name" value="HTH_CROC1"/>
    <property type="match status" value="1"/>
</dbReference>
<dbReference type="GO" id="GO:0003677">
    <property type="term" value="F:DNA binding"/>
    <property type="evidence" value="ECO:0007669"/>
    <property type="project" value="InterPro"/>
</dbReference>
<evidence type="ECO:0000313" key="3">
    <source>
        <dbReference type="Proteomes" id="UP000830925"/>
    </source>
</evidence>
<dbReference type="InterPro" id="IPR010982">
    <property type="entry name" value="Lambda_DNA-bd_dom_sf"/>
</dbReference>
<proteinExistence type="predicted"/>
<dbReference type="AlphaFoldDB" id="A0AAE9H9Y1"/>
<reference evidence="2" key="1">
    <citation type="submission" date="2022-04" db="EMBL/GenBank/DDBJ databases">
        <title>Genomic mining of Alcaligenes faecalis D334 producing ectoin and derivatives.</title>
        <authorList>
            <person name="Doan V.T."/>
            <person name="Quach N.T."/>
            <person name="Vu T.-H.-N."/>
            <person name="Phi Q.-T."/>
        </authorList>
    </citation>
    <scope>NUCLEOTIDE SEQUENCE</scope>
    <source>
        <strain evidence="2">D334</strain>
    </source>
</reference>
<accession>A0AAE9H9Y1</accession>
<dbReference type="Proteomes" id="UP000830925">
    <property type="component" value="Chromosome"/>
</dbReference>
<dbReference type="RefSeq" id="WP_247966041.1">
    <property type="nucleotide sequence ID" value="NZ_CP095873.1"/>
</dbReference>
<protein>
    <submittedName>
        <fullName evidence="2">Helix-turn-helix transcriptional regulator</fullName>
    </submittedName>
</protein>
<dbReference type="CDD" id="cd00093">
    <property type="entry name" value="HTH_XRE"/>
    <property type="match status" value="1"/>
</dbReference>
<dbReference type="InterPro" id="IPR001387">
    <property type="entry name" value="Cro/C1-type_HTH"/>
</dbReference>
<feature type="domain" description="HTH cro/C1-type" evidence="1">
    <location>
        <begin position="12"/>
        <end position="66"/>
    </location>
</feature>
<dbReference type="EMBL" id="CP095873">
    <property type="protein sequence ID" value="UPL21014.1"/>
    <property type="molecule type" value="Genomic_DNA"/>
</dbReference>
<dbReference type="Gene3D" id="1.10.260.40">
    <property type="entry name" value="lambda repressor-like DNA-binding domains"/>
    <property type="match status" value="1"/>
</dbReference>
<name>A0AAE9H9Y1_ALCFA</name>
<evidence type="ECO:0000259" key="1">
    <source>
        <dbReference type="PROSITE" id="PS50943"/>
    </source>
</evidence>
<sequence>MATTINQLAMVLRERAKEHQLTQEALRKSAGISRQTLTNVFSGKADFKVNTLIAVADRLGLDVVLLPKAISHAVEDDWKPYRPLVKSVVDAALDQVNKKIADRK</sequence>
<dbReference type="SMART" id="SM00530">
    <property type="entry name" value="HTH_XRE"/>
    <property type="match status" value="1"/>
</dbReference>
<dbReference type="Pfam" id="PF01381">
    <property type="entry name" value="HTH_3"/>
    <property type="match status" value="1"/>
</dbReference>
<gene>
    <name evidence="2" type="ORF">MXF72_16720</name>
</gene>
<organism evidence="2 3">
    <name type="scientific">Alcaligenes faecalis</name>
    <dbReference type="NCBI Taxonomy" id="511"/>
    <lineage>
        <taxon>Bacteria</taxon>
        <taxon>Pseudomonadati</taxon>
        <taxon>Pseudomonadota</taxon>
        <taxon>Betaproteobacteria</taxon>
        <taxon>Burkholderiales</taxon>
        <taxon>Alcaligenaceae</taxon>
        <taxon>Alcaligenes</taxon>
    </lineage>
</organism>
<dbReference type="SUPFAM" id="SSF47413">
    <property type="entry name" value="lambda repressor-like DNA-binding domains"/>
    <property type="match status" value="1"/>
</dbReference>